<feature type="compositionally biased region" description="Low complexity" evidence="1">
    <location>
        <begin position="448"/>
        <end position="464"/>
    </location>
</feature>
<feature type="compositionally biased region" description="Polar residues" evidence="1">
    <location>
        <begin position="534"/>
        <end position="543"/>
    </location>
</feature>
<comment type="caution">
    <text evidence="2">The sequence shown here is derived from an EMBL/GenBank/DDBJ whole genome shotgun (WGS) entry which is preliminary data.</text>
</comment>
<feature type="region of interest" description="Disordered" evidence="1">
    <location>
        <begin position="579"/>
        <end position="604"/>
    </location>
</feature>
<evidence type="ECO:0000313" key="2">
    <source>
        <dbReference type="EMBL" id="KAL0365089.1"/>
    </source>
</evidence>
<dbReference type="AlphaFoldDB" id="A0AAW2QB76"/>
<accession>A0AAW2QB76</accession>
<feature type="compositionally biased region" description="Low complexity" evidence="1">
    <location>
        <begin position="517"/>
        <end position="533"/>
    </location>
</feature>
<feature type="compositionally biased region" description="Basic and acidic residues" evidence="1">
    <location>
        <begin position="481"/>
        <end position="495"/>
    </location>
</feature>
<name>A0AAW2QB76_9LAMI</name>
<gene>
    <name evidence="2" type="ORF">Sangu_0606500</name>
</gene>
<dbReference type="PANTHER" id="PTHR34112:SF13">
    <property type="entry name" value="OS04G0448200 PROTEIN"/>
    <property type="match status" value="1"/>
</dbReference>
<dbReference type="EMBL" id="JACGWK010000003">
    <property type="protein sequence ID" value="KAL0365089.1"/>
    <property type="molecule type" value="Genomic_DNA"/>
</dbReference>
<organism evidence="2">
    <name type="scientific">Sesamum angustifolium</name>
    <dbReference type="NCBI Taxonomy" id="2727405"/>
    <lineage>
        <taxon>Eukaryota</taxon>
        <taxon>Viridiplantae</taxon>
        <taxon>Streptophyta</taxon>
        <taxon>Embryophyta</taxon>
        <taxon>Tracheophyta</taxon>
        <taxon>Spermatophyta</taxon>
        <taxon>Magnoliopsida</taxon>
        <taxon>eudicotyledons</taxon>
        <taxon>Gunneridae</taxon>
        <taxon>Pentapetalae</taxon>
        <taxon>asterids</taxon>
        <taxon>lamiids</taxon>
        <taxon>Lamiales</taxon>
        <taxon>Pedaliaceae</taxon>
        <taxon>Sesamum</taxon>
    </lineage>
</organism>
<feature type="compositionally biased region" description="Polar residues" evidence="1">
    <location>
        <begin position="584"/>
        <end position="594"/>
    </location>
</feature>
<reference evidence="2" key="2">
    <citation type="journal article" date="2024" name="Plant">
        <title>Genomic evolution and insights into agronomic trait innovations of Sesamum species.</title>
        <authorList>
            <person name="Miao H."/>
            <person name="Wang L."/>
            <person name="Qu L."/>
            <person name="Liu H."/>
            <person name="Sun Y."/>
            <person name="Le M."/>
            <person name="Wang Q."/>
            <person name="Wei S."/>
            <person name="Zheng Y."/>
            <person name="Lin W."/>
            <person name="Duan Y."/>
            <person name="Cao H."/>
            <person name="Xiong S."/>
            <person name="Wang X."/>
            <person name="Wei L."/>
            <person name="Li C."/>
            <person name="Ma Q."/>
            <person name="Ju M."/>
            <person name="Zhao R."/>
            <person name="Li G."/>
            <person name="Mu C."/>
            <person name="Tian Q."/>
            <person name="Mei H."/>
            <person name="Zhang T."/>
            <person name="Gao T."/>
            <person name="Zhang H."/>
        </authorList>
    </citation>
    <scope>NUCLEOTIDE SEQUENCE</scope>
    <source>
        <strain evidence="2">G01</strain>
    </source>
</reference>
<dbReference type="PANTHER" id="PTHR34112">
    <property type="entry name" value="C-JUN-AMINO-TERMINAL KINASE-INTERACTING PROTEIN"/>
    <property type="match status" value="1"/>
</dbReference>
<protein>
    <submittedName>
        <fullName evidence="2">Uncharacterized protein</fullName>
    </submittedName>
</protein>
<proteinExistence type="predicted"/>
<feature type="region of interest" description="Disordered" evidence="1">
    <location>
        <begin position="441"/>
        <end position="543"/>
    </location>
</feature>
<reference evidence="2" key="1">
    <citation type="submission" date="2020-06" db="EMBL/GenBank/DDBJ databases">
        <authorList>
            <person name="Li T."/>
            <person name="Hu X."/>
            <person name="Zhang T."/>
            <person name="Song X."/>
            <person name="Zhang H."/>
            <person name="Dai N."/>
            <person name="Sheng W."/>
            <person name="Hou X."/>
            <person name="Wei L."/>
        </authorList>
    </citation>
    <scope>NUCLEOTIDE SEQUENCE</scope>
    <source>
        <strain evidence="2">G01</strain>
        <tissue evidence="2">Leaf</tissue>
    </source>
</reference>
<feature type="compositionally biased region" description="Low complexity" evidence="1">
    <location>
        <begin position="52"/>
        <end position="83"/>
    </location>
</feature>
<evidence type="ECO:0000256" key="1">
    <source>
        <dbReference type="SAM" id="MobiDB-lite"/>
    </source>
</evidence>
<sequence length="689" mass="73932">MERSEPTLVPEWLKNTGNVTGGGSISHSDDHAASRVARNKSFVNSNGHEFGRSSSSERTTSSYFRRSSSSNSSGNFRSYSSFGRSQRDRDWEKDVYDSRDQEKSVLGDHWHRDFSDPLSNSLLSKYERDGLRRSQSMVSGKRGDTWPKKVVTDLSSASGKNANGLLSKGSPVGGRAKKATFEKDFPSLGADERVVVPEVGRVPSPGLSTAIQSLPVGTSGLIVGEKWTSALAEVPVLVGSNGTALSSVQQAAPSSSASVALGSPPVSTWQKLWLRVLLLSVGNQRLEELAIKQSRQLIPVTPSMPKALILKPGRPMKFGIEHVMEGDMGIELLSSSLPNLASSHFYMLLDYIGVCYVIEVDYERIRLLTQCDIGSAYTMWFMVLTSSDKPKGKVPQHSISSSLPLNHSPRGGAVKGDVAKASTNVGKLQVLKPVREKNGVTPVVKDNLSPTSSSKVVTSTLAASPSVSGSAATKGLPNNGVHDRKPSLTVLEKRPTSQAQSRNDFFNLVRKKSMPNSSSAAAAADSSMARSSSGLDTGTAISPSFSDKDAEIDILPTYNTPKAADVPLSNSLSVDHLSEEKADLTSNGDAQNYVRNGKKHPSSDPIISEEEEAAFLRSLGWDENSDEGALTDEEINAFYRDLTKYIDSNPSFRILQGVQLKFLLPFGSELGGIGGISSGLSSSDAKLES</sequence>
<feature type="region of interest" description="Disordered" evidence="1">
    <location>
        <begin position="1"/>
        <end position="83"/>
    </location>
</feature>